<evidence type="ECO:0000256" key="13">
    <source>
        <dbReference type="ARBA" id="ARBA00022833"/>
    </source>
</evidence>
<keyword evidence="13" id="KW-0862">Zinc</keyword>
<dbReference type="SUPFAM" id="SSF57850">
    <property type="entry name" value="RING/U-box"/>
    <property type="match status" value="1"/>
</dbReference>
<dbReference type="GO" id="GO:0008270">
    <property type="term" value="F:zinc ion binding"/>
    <property type="evidence" value="ECO:0007669"/>
    <property type="project" value="UniProtKB-KW"/>
</dbReference>
<keyword evidence="9 21" id="KW-0812">Transmembrane</keyword>
<dbReference type="InterPro" id="IPR025654">
    <property type="entry name" value="PEX2/10"/>
</dbReference>
<dbReference type="InterPro" id="IPR013083">
    <property type="entry name" value="Znf_RING/FYVE/PHD"/>
</dbReference>
<keyword evidence="7" id="KW-0962">Peroxisome biogenesis</keyword>
<evidence type="ECO:0000313" key="23">
    <source>
        <dbReference type="EMBL" id="KAF2076026.1"/>
    </source>
</evidence>
<dbReference type="PANTHER" id="PTHR23350:SF0">
    <property type="entry name" value="PEROXISOME BIOGENESIS FACTOR 10"/>
    <property type="match status" value="1"/>
</dbReference>
<evidence type="ECO:0000256" key="11">
    <source>
        <dbReference type="ARBA" id="ARBA00022771"/>
    </source>
</evidence>
<dbReference type="FunFam" id="3.30.40.10:FF:000332">
    <property type="entry name" value="Peroxisome biogenesis factor 10"/>
    <property type="match status" value="1"/>
</dbReference>
<evidence type="ECO:0000256" key="7">
    <source>
        <dbReference type="ARBA" id="ARBA00022593"/>
    </source>
</evidence>
<dbReference type="EMBL" id="AJWJ01000076">
    <property type="protein sequence ID" value="KAF2076026.1"/>
    <property type="molecule type" value="Genomic_DNA"/>
</dbReference>
<dbReference type="SMART" id="SM00184">
    <property type="entry name" value="RING"/>
    <property type="match status" value="1"/>
</dbReference>
<evidence type="ECO:0000256" key="9">
    <source>
        <dbReference type="ARBA" id="ARBA00022692"/>
    </source>
</evidence>
<dbReference type="CDD" id="cd16527">
    <property type="entry name" value="RING-HC_PEX10"/>
    <property type="match status" value="1"/>
</dbReference>
<reference evidence="23" key="1">
    <citation type="submission" date="2020-01" db="EMBL/GenBank/DDBJ databases">
        <title>Development of genomics and gene disruption for Polysphondylium violaceum indicates a role for the polyketide synthase stlB in stalk morphogenesis.</title>
        <authorList>
            <person name="Narita B."/>
            <person name="Kawabe Y."/>
            <person name="Kin K."/>
            <person name="Saito T."/>
            <person name="Gibbs R."/>
            <person name="Kuspa A."/>
            <person name="Muzny D."/>
            <person name="Queller D."/>
            <person name="Richards S."/>
            <person name="Strassman J."/>
            <person name="Sucgang R."/>
            <person name="Worley K."/>
            <person name="Schaap P."/>
        </authorList>
    </citation>
    <scope>NUCLEOTIDE SEQUENCE</scope>
    <source>
        <strain evidence="23">QSvi11</strain>
    </source>
</reference>
<keyword evidence="24" id="KW-1185">Reference proteome</keyword>
<evidence type="ECO:0000256" key="17">
    <source>
        <dbReference type="ARBA" id="ARBA00023140"/>
    </source>
</evidence>
<dbReference type="GO" id="GO:0061630">
    <property type="term" value="F:ubiquitin protein ligase activity"/>
    <property type="evidence" value="ECO:0007669"/>
    <property type="project" value="UniProtKB-EC"/>
</dbReference>
<dbReference type="GO" id="GO:0016558">
    <property type="term" value="P:protein import into peroxisome matrix"/>
    <property type="evidence" value="ECO:0007669"/>
    <property type="project" value="InterPro"/>
</dbReference>
<keyword evidence="16 21" id="KW-0472">Membrane</keyword>
<evidence type="ECO:0000256" key="16">
    <source>
        <dbReference type="ARBA" id="ARBA00023136"/>
    </source>
</evidence>
<dbReference type="GO" id="GO:0005778">
    <property type="term" value="C:peroxisomal membrane"/>
    <property type="evidence" value="ECO:0007669"/>
    <property type="project" value="UniProtKB-SubCell"/>
</dbReference>
<feature type="compositionally biased region" description="Polar residues" evidence="20">
    <location>
        <begin position="1"/>
        <end position="28"/>
    </location>
</feature>
<evidence type="ECO:0000256" key="10">
    <source>
        <dbReference type="ARBA" id="ARBA00022723"/>
    </source>
</evidence>
<organism evidence="23 24">
    <name type="scientific">Polysphondylium violaceum</name>
    <dbReference type="NCBI Taxonomy" id="133409"/>
    <lineage>
        <taxon>Eukaryota</taxon>
        <taxon>Amoebozoa</taxon>
        <taxon>Evosea</taxon>
        <taxon>Eumycetozoa</taxon>
        <taxon>Dictyostelia</taxon>
        <taxon>Dictyosteliales</taxon>
        <taxon>Dictyosteliaceae</taxon>
        <taxon>Polysphondylium</taxon>
    </lineage>
</organism>
<dbReference type="Gene3D" id="3.30.40.10">
    <property type="entry name" value="Zinc/RING finger domain, C3HC4 (zinc finger)"/>
    <property type="match status" value="1"/>
</dbReference>
<evidence type="ECO:0000256" key="5">
    <source>
        <dbReference type="ARBA" id="ARBA00012483"/>
    </source>
</evidence>
<feature type="region of interest" description="Disordered" evidence="20">
    <location>
        <begin position="1"/>
        <end position="53"/>
    </location>
</feature>
<evidence type="ECO:0000256" key="15">
    <source>
        <dbReference type="ARBA" id="ARBA00022989"/>
    </source>
</evidence>
<dbReference type="InterPro" id="IPR006845">
    <property type="entry name" value="Pex_N"/>
</dbReference>
<keyword evidence="10" id="KW-0479">Metal-binding</keyword>
<dbReference type="AlphaFoldDB" id="A0A8J4PY34"/>
<dbReference type="Proteomes" id="UP000695562">
    <property type="component" value="Unassembled WGS sequence"/>
</dbReference>
<keyword evidence="6" id="KW-0813">Transport</keyword>
<gene>
    <name evidence="23" type="ORF">CYY_002686</name>
</gene>
<sequence>MNTNNNNLHHPSHNIVNRQPQSRGESLINNNNNANNHNINNNTNNNNNNYLQMTSQDRGNASLYPSYADQPDIVRSAQKDEFYKKLFEDQCFEILTRITGPRFIMNKQNESKLLANTLYFILTTMIGSQTLGEEYCNLRKIKDRSFSIPNLYNRINLYFFQLLGPYFIKKFSPKLYQKYPKMYILKEIFPKLERLHLAFFYFHGSYFEFSKRLSNIRYIFNRKVDSKRQKYHILGVLIVVQLVLSTFLYLKENSFFLKSTPFMNIIENGDDDQNGDNVEEEESETGKCTLCLEPRKHTTSTICGHLFCWYCLTEWCNNKAECPLCRRPISMQSLIPIYNY</sequence>
<evidence type="ECO:0000256" key="21">
    <source>
        <dbReference type="SAM" id="Phobius"/>
    </source>
</evidence>
<dbReference type="EC" id="2.3.2.27" evidence="5"/>
<dbReference type="Pfam" id="PF13920">
    <property type="entry name" value="zf-C3HC4_3"/>
    <property type="match status" value="1"/>
</dbReference>
<evidence type="ECO:0000256" key="20">
    <source>
        <dbReference type="SAM" id="MobiDB-lite"/>
    </source>
</evidence>
<dbReference type="InterPro" id="IPR001841">
    <property type="entry name" value="Znf_RING"/>
</dbReference>
<keyword evidence="15 21" id="KW-1133">Transmembrane helix</keyword>
<keyword evidence="12" id="KW-0833">Ubl conjugation pathway</keyword>
<evidence type="ECO:0000256" key="8">
    <source>
        <dbReference type="ARBA" id="ARBA00022679"/>
    </source>
</evidence>
<evidence type="ECO:0000256" key="6">
    <source>
        <dbReference type="ARBA" id="ARBA00022448"/>
    </source>
</evidence>
<dbReference type="PROSITE" id="PS50089">
    <property type="entry name" value="ZF_RING_2"/>
    <property type="match status" value="1"/>
</dbReference>
<evidence type="ECO:0000313" key="24">
    <source>
        <dbReference type="Proteomes" id="UP000695562"/>
    </source>
</evidence>
<evidence type="ECO:0000256" key="19">
    <source>
        <dbReference type="PROSITE-ProRule" id="PRU00175"/>
    </source>
</evidence>
<feature type="domain" description="RING-type" evidence="22">
    <location>
        <begin position="288"/>
        <end position="326"/>
    </location>
</feature>
<evidence type="ECO:0000256" key="12">
    <source>
        <dbReference type="ARBA" id="ARBA00022786"/>
    </source>
</evidence>
<comment type="pathway">
    <text evidence="3">Protein modification; protein ubiquitination.</text>
</comment>
<name>A0A8J4PY34_9MYCE</name>
<dbReference type="OrthoDB" id="6270329at2759"/>
<keyword evidence="17" id="KW-0576">Peroxisome</keyword>
<comment type="function">
    <text evidence="18">E3 ubiquitin-protein ligase component of a retrotranslocation channel required for peroxisome organization by mediating export of the PEX5 receptor from peroxisomes to the cytosol, thereby promoting PEX5 recycling. The retrotranslocation channel is composed of PEX2, PEX10 and PEX12; each subunit contributing transmembrane segments that coassemble into an open channel that specifically allows the passage of PEX5 through the peroxisomal membrane. PEX10 also regulates PEX5 recycling by acting as a E3 ubiquitin-protein ligase. When PEX5 recycling is compromised, PEX10 catalyzes polyubiquitination of PEX5 during its passage through the retrotranslocation channel, leading to its degradation.</text>
</comment>
<evidence type="ECO:0000256" key="14">
    <source>
        <dbReference type="ARBA" id="ARBA00022927"/>
    </source>
</evidence>
<comment type="caution">
    <text evidence="23">The sequence shown here is derived from an EMBL/GenBank/DDBJ whole genome shotgun (WGS) entry which is preliminary data.</text>
</comment>
<accession>A0A8J4PY34</accession>
<evidence type="ECO:0000256" key="2">
    <source>
        <dbReference type="ARBA" id="ARBA00004585"/>
    </source>
</evidence>
<evidence type="ECO:0000259" key="22">
    <source>
        <dbReference type="PROSITE" id="PS50089"/>
    </source>
</evidence>
<dbReference type="PROSITE" id="PS00518">
    <property type="entry name" value="ZF_RING_1"/>
    <property type="match status" value="1"/>
</dbReference>
<feature type="compositionally biased region" description="Low complexity" evidence="20">
    <location>
        <begin position="29"/>
        <end position="49"/>
    </location>
</feature>
<evidence type="ECO:0000256" key="18">
    <source>
        <dbReference type="ARBA" id="ARBA00045271"/>
    </source>
</evidence>
<keyword evidence="14" id="KW-0653">Protein transport</keyword>
<dbReference type="InterPro" id="IPR017907">
    <property type="entry name" value="Znf_RING_CS"/>
</dbReference>
<keyword evidence="11 19" id="KW-0863">Zinc-finger</keyword>
<evidence type="ECO:0000256" key="3">
    <source>
        <dbReference type="ARBA" id="ARBA00004906"/>
    </source>
</evidence>
<evidence type="ECO:0000256" key="4">
    <source>
        <dbReference type="ARBA" id="ARBA00008704"/>
    </source>
</evidence>
<proteinExistence type="inferred from homology"/>
<dbReference type="Pfam" id="PF04757">
    <property type="entry name" value="Pex2_Pex12"/>
    <property type="match status" value="1"/>
</dbReference>
<comment type="similarity">
    <text evidence="4">Belongs to the pex2/pex10/pex12 family.</text>
</comment>
<keyword evidence="8" id="KW-0808">Transferase</keyword>
<comment type="subcellular location">
    <subcellularLocation>
        <location evidence="2">Peroxisome membrane</location>
        <topology evidence="2">Multi-pass membrane protein</topology>
    </subcellularLocation>
</comment>
<protein>
    <recommendedName>
        <fullName evidence="5">RING-type E3 ubiquitin transferase</fullName>
        <ecNumber evidence="5">2.3.2.27</ecNumber>
    </recommendedName>
</protein>
<dbReference type="PANTHER" id="PTHR23350">
    <property type="entry name" value="PEROXISOME ASSEMBLY PROTEIN 10"/>
    <property type="match status" value="1"/>
</dbReference>
<comment type="catalytic activity">
    <reaction evidence="1">
        <text>S-ubiquitinyl-[E2 ubiquitin-conjugating enzyme]-L-cysteine + [acceptor protein]-L-lysine = [E2 ubiquitin-conjugating enzyme]-L-cysteine + N(6)-ubiquitinyl-[acceptor protein]-L-lysine.</text>
        <dbReference type="EC" id="2.3.2.27"/>
    </reaction>
</comment>
<evidence type="ECO:0000256" key="1">
    <source>
        <dbReference type="ARBA" id="ARBA00000900"/>
    </source>
</evidence>
<feature type="transmembrane region" description="Helical" evidence="21">
    <location>
        <begin position="231"/>
        <end position="250"/>
    </location>
</feature>